<keyword evidence="4" id="KW-1185">Reference proteome</keyword>
<protein>
    <recommendedName>
        <fullName evidence="2">RING-type domain-containing protein</fullName>
    </recommendedName>
</protein>
<gene>
    <name evidence="3" type="ORF">GYMLUDRAFT_174307</name>
</gene>
<keyword evidence="1" id="KW-0479">Metal-binding</keyword>
<evidence type="ECO:0000313" key="4">
    <source>
        <dbReference type="Proteomes" id="UP000053593"/>
    </source>
</evidence>
<evidence type="ECO:0000256" key="1">
    <source>
        <dbReference type="PROSITE-ProRule" id="PRU00175"/>
    </source>
</evidence>
<dbReference type="PROSITE" id="PS50089">
    <property type="entry name" value="ZF_RING_2"/>
    <property type="match status" value="1"/>
</dbReference>
<sequence length="219" mass="25430">MHPHGHCQICLSYFVISEFQVLPCGHGACNSCFEQAFTRGNNKGRCFVCRTEFSPKSGHRIHLQLVDSKVAVLTNTVEGLEKMDADVKLISVRRASERIRKTADEIDCAEERVNFFGFYALKHEYSCIDGRRLLFKRLSMTFDYESCQLLQSLRPKPRSWRNCGKNFCVLKEKQKRSMSCVRSRGRRIGSLVSFVRNSKNQRGTERRRSLWRKNVLPRS</sequence>
<dbReference type="AlphaFoldDB" id="A0A0D0BN91"/>
<dbReference type="EMBL" id="KN834798">
    <property type="protein sequence ID" value="KIK56436.1"/>
    <property type="molecule type" value="Genomic_DNA"/>
</dbReference>
<dbReference type="InterPro" id="IPR001841">
    <property type="entry name" value="Znf_RING"/>
</dbReference>
<dbReference type="GO" id="GO:0008270">
    <property type="term" value="F:zinc ion binding"/>
    <property type="evidence" value="ECO:0007669"/>
    <property type="project" value="UniProtKB-KW"/>
</dbReference>
<reference evidence="3 4" key="1">
    <citation type="submission" date="2014-04" db="EMBL/GenBank/DDBJ databases">
        <title>Evolutionary Origins and Diversification of the Mycorrhizal Mutualists.</title>
        <authorList>
            <consortium name="DOE Joint Genome Institute"/>
            <consortium name="Mycorrhizal Genomics Consortium"/>
            <person name="Kohler A."/>
            <person name="Kuo A."/>
            <person name="Nagy L.G."/>
            <person name="Floudas D."/>
            <person name="Copeland A."/>
            <person name="Barry K.W."/>
            <person name="Cichocki N."/>
            <person name="Veneault-Fourrey C."/>
            <person name="LaButti K."/>
            <person name="Lindquist E.A."/>
            <person name="Lipzen A."/>
            <person name="Lundell T."/>
            <person name="Morin E."/>
            <person name="Murat C."/>
            <person name="Riley R."/>
            <person name="Ohm R."/>
            <person name="Sun H."/>
            <person name="Tunlid A."/>
            <person name="Henrissat B."/>
            <person name="Grigoriev I.V."/>
            <person name="Hibbett D.S."/>
            <person name="Martin F."/>
        </authorList>
    </citation>
    <scope>NUCLEOTIDE SEQUENCE [LARGE SCALE GENOMIC DNA]</scope>
    <source>
        <strain evidence="3 4">FD-317 M1</strain>
    </source>
</reference>
<keyword evidence="1" id="KW-0862">Zinc</keyword>
<feature type="domain" description="RING-type" evidence="2">
    <location>
        <begin position="7"/>
        <end position="50"/>
    </location>
</feature>
<name>A0A0D0BN91_9AGAR</name>
<dbReference type="InterPro" id="IPR013083">
    <property type="entry name" value="Znf_RING/FYVE/PHD"/>
</dbReference>
<proteinExistence type="predicted"/>
<dbReference type="SUPFAM" id="SSF57850">
    <property type="entry name" value="RING/U-box"/>
    <property type="match status" value="1"/>
</dbReference>
<dbReference type="Proteomes" id="UP000053593">
    <property type="component" value="Unassembled WGS sequence"/>
</dbReference>
<organism evidence="3 4">
    <name type="scientific">Collybiopsis luxurians FD-317 M1</name>
    <dbReference type="NCBI Taxonomy" id="944289"/>
    <lineage>
        <taxon>Eukaryota</taxon>
        <taxon>Fungi</taxon>
        <taxon>Dikarya</taxon>
        <taxon>Basidiomycota</taxon>
        <taxon>Agaricomycotina</taxon>
        <taxon>Agaricomycetes</taxon>
        <taxon>Agaricomycetidae</taxon>
        <taxon>Agaricales</taxon>
        <taxon>Marasmiineae</taxon>
        <taxon>Omphalotaceae</taxon>
        <taxon>Collybiopsis</taxon>
        <taxon>Collybiopsis luxurians</taxon>
    </lineage>
</organism>
<keyword evidence="1" id="KW-0863">Zinc-finger</keyword>
<evidence type="ECO:0000313" key="3">
    <source>
        <dbReference type="EMBL" id="KIK56436.1"/>
    </source>
</evidence>
<dbReference type="Pfam" id="PF13920">
    <property type="entry name" value="zf-C3HC4_3"/>
    <property type="match status" value="1"/>
</dbReference>
<dbReference type="Gene3D" id="3.30.40.10">
    <property type="entry name" value="Zinc/RING finger domain, C3HC4 (zinc finger)"/>
    <property type="match status" value="1"/>
</dbReference>
<dbReference type="SMART" id="SM00184">
    <property type="entry name" value="RING"/>
    <property type="match status" value="1"/>
</dbReference>
<dbReference type="OrthoDB" id="6105938at2759"/>
<accession>A0A0D0BN91</accession>
<dbReference type="HOGENOM" id="CLU_1261646_0_0_1"/>
<evidence type="ECO:0000259" key="2">
    <source>
        <dbReference type="PROSITE" id="PS50089"/>
    </source>
</evidence>